<dbReference type="GO" id="GO:0005770">
    <property type="term" value="C:late endosome"/>
    <property type="evidence" value="ECO:0007669"/>
    <property type="project" value="TreeGrafter"/>
</dbReference>
<dbReference type="GO" id="GO:0005802">
    <property type="term" value="C:trans-Golgi network"/>
    <property type="evidence" value="ECO:0007669"/>
    <property type="project" value="TreeGrafter"/>
</dbReference>
<dbReference type="PANTHER" id="PTHR22727">
    <property type="entry name" value="PROTEIN CBG13728"/>
    <property type="match status" value="1"/>
</dbReference>
<dbReference type="GO" id="GO:0005764">
    <property type="term" value="C:lysosome"/>
    <property type="evidence" value="ECO:0007669"/>
    <property type="project" value="TreeGrafter"/>
</dbReference>
<keyword evidence="3" id="KW-1003">Cell membrane</keyword>
<dbReference type="InterPro" id="IPR056608">
    <property type="entry name" value="Elapor1/2_GBD"/>
</dbReference>
<evidence type="ECO:0000256" key="9">
    <source>
        <dbReference type="ARBA" id="ARBA00023180"/>
    </source>
</evidence>
<evidence type="ECO:0000256" key="2">
    <source>
        <dbReference type="ARBA" id="ARBA00007627"/>
    </source>
</evidence>
<evidence type="ECO:0000256" key="3">
    <source>
        <dbReference type="ARBA" id="ARBA00022475"/>
    </source>
</evidence>
<dbReference type="SMART" id="SM01411">
    <property type="entry name" value="Ephrin_rec_like"/>
    <property type="match status" value="1"/>
</dbReference>
<keyword evidence="9" id="KW-0325">Glycoprotein</keyword>
<dbReference type="Proteomes" id="UP000694411">
    <property type="component" value="Chromosome 1"/>
</dbReference>
<dbReference type="InterPro" id="IPR009030">
    <property type="entry name" value="Growth_fac_rcpt_cys_sf"/>
</dbReference>
<dbReference type="InterPro" id="IPR056606">
    <property type="entry name" value="Elapor1/2_C"/>
</dbReference>
<dbReference type="PROSITE" id="PS51914">
    <property type="entry name" value="MRH"/>
    <property type="match status" value="1"/>
</dbReference>
<dbReference type="InterPro" id="IPR039181">
    <property type="entry name" value="Elapor1/2"/>
</dbReference>
<dbReference type="PANTHER" id="PTHR22727:SF13">
    <property type="entry name" value="ENDOSOME_LYSOSOME-ASSOCIATED APOPTOSIS AND AUTOPHAGY REGULATOR 1"/>
    <property type="match status" value="1"/>
</dbReference>
<dbReference type="GO" id="GO:0044090">
    <property type="term" value="P:positive regulation of vacuole organization"/>
    <property type="evidence" value="ECO:0007669"/>
    <property type="project" value="TreeGrafter"/>
</dbReference>
<keyword evidence="8" id="KW-1015">Disulfide bond</keyword>
<evidence type="ECO:0000256" key="10">
    <source>
        <dbReference type="SAM" id="Phobius"/>
    </source>
</evidence>
<accession>A0A8D2ETJ9</accession>
<keyword evidence="7 10" id="KW-0472">Membrane</keyword>
<keyword evidence="13" id="KW-1185">Reference proteome</keyword>
<reference evidence="12" key="2">
    <citation type="submission" date="2025-08" db="UniProtKB">
        <authorList>
            <consortium name="Ensembl"/>
        </authorList>
    </citation>
    <scope>IDENTIFICATION</scope>
</reference>
<dbReference type="Pfam" id="PF23087">
    <property type="entry name" value="MRH_ELAPOR1_9th"/>
    <property type="match status" value="2"/>
</dbReference>
<proteinExistence type="inferred from homology"/>
<reference evidence="12" key="1">
    <citation type="submission" date="2018-05" db="EMBL/GenBank/DDBJ databases">
        <title>Whole genome of Theropithecus gelada.</title>
        <authorList>
            <person name="Chiou K.L."/>
            <person name="Snyder-Mackler N."/>
        </authorList>
    </citation>
    <scope>NUCLEOTIDE SEQUENCE [LARGE SCALE GENOMIC DNA]</scope>
</reference>
<dbReference type="GO" id="GO:0070062">
    <property type="term" value="C:extracellular exosome"/>
    <property type="evidence" value="ECO:0007669"/>
    <property type="project" value="TreeGrafter"/>
</dbReference>
<dbReference type="Pfam" id="PF23031">
    <property type="entry name" value="GBD_ELAPOR1"/>
    <property type="match status" value="1"/>
</dbReference>
<dbReference type="SUPFAM" id="SSF57184">
    <property type="entry name" value="Growth factor receptor domain"/>
    <property type="match status" value="1"/>
</dbReference>
<dbReference type="GO" id="GO:0005886">
    <property type="term" value="C:plasma membrane"/>
    <property type="evidence" value="ECO:0007669"/>
    <property type="project" value="UniProtKB-SubCell"/>
</dbReference>
<keyword evidence="6 10" id="KW-1133">Transmembrane helix</keyword>
<evidence type="ECO:0000256" key="7">
    <source>
        <dbReference type="ARBA" id="ARBA00023136"/>
    </source>
</evidence>
<dbReference type="Pfam" id="PF23089">
    <property type="entry name" value="ELAPOR1_C"/>
    <property type="match status" value="1"/>
</dbReference>
<protein>
    <recommendedName>
        <fullName evidence="11">MRH domain-containing protein</fullName>
    </recommendedName>
</protein>
<organism evidence="12 13">
    <name type="scientific">Theropithecus gelada</name>
    <name type="common">Gelada baboon</name>
    <dbReference type="NCBI Taxonomy" id="9565"/>
    <lineage>
        <taxon>Eukaryota</taxon>
        <taxon>Metazoa</taxon>
        <taxon>Chordata</taxon>
        <taxon>Craniata</taxon>
        <taxon>Vertebrata</taxon>
        <taxon>Euteleostomi</taxon>
        <taxon>Mammalia</taxon>
        <taxon>Eutheria</taxon>
        <taxon>Euarchontoglires</taxon>
        <taxon>Primates</taxon>
        <taxon>Haplorrhini</taxon>
        <taxon>Catarrhini</taxon>
        <taxon>Cercopithecidae</taxon>
        <taxon>Cercopithecinae</taxon>
        <taxon>Theropithecus</taxon>
    </lineage>
</organism>
<keyword evidence="5" id="KW-0732">Signal</keyword>
<dbReference type="Ensembl" id="ENSTGET00000012234.1">
    <property type="protein sequence ID" value="ENSTGEP00000010151.1"/>
    <property type="gene ID" value="ENSTGEG00000008331.1"/>
</dbReference>
<evidence type="ECO:0000256" key="4">
    <source>
        <dbReference type="ARBA" id="ARBA00022692"/>
    </source>
</evidence>
<dbReference type="InterPro" id="IPR056607">
    <property type="entry name" value="Elapor1/2_MRH"/>
</dbReference>
<comment type="subcellular location">
    <subcellularLocation>
        <location evidence="1">Cell membrane</location>
        <topology evidence="1">Single-pass type I membrane protein</topology>
    </subcellularLocation>
</comment>
<evidence type="ECO:0000256" key="5">
    <source>
        <dbReference type="ARBA" id="ARBA00022729"/>
    </source>
</evidence>
<dbReference type="InterPro" id="IPR044865">
    <property type="entry name" value="MRH_dom"/>
</dbReference>
<dbReference type="SUPFAM" id="SSF50911">
    <property type="entry name" value="Mannose 6-phosphate receptor domain"/>
    <property type="match status" value="1"/>
</dbReference>
<reference evidence="12" key="3">
    <citation type="submission" date="2025-09" db="UniProtKB">
        <authorList>
            <consortium name="Ensembl"/>
        </authorList>
    </citation>
    <scope>IDENTIFICATION</scope>
</reference>
<feature type="transmembrane region" description="Helical" evidence="10">
    <location>
        <begin position="406"/>
        <end position="430"/>
    </location>
</feature>
<dbReference type="AlphaFoldDB" id="A0A8D2ETJ9"/>
<dbReference type="GO" id="GO:0000045">
    <property type="term" value="P:autophagosome assembly"/>
    <property type="evidence" value="ECO:0007669"/>
    <property type="project" value="TreeGrafter"/>
</dbReference>
<evidence type="ECO:0000313" key="12">
    <source>
        <dbReference type="Ensembl" id="ENSTGEP00000010151.1"/>
    </source>
</evidence>
<comment type="similarity">
    <text evidence="2">Belongs to the ELAPOR family.</text>
</comment>
<dbReference type="Gene3D" id="2.70.130.10">
    <property type="entry name" value="Mannose-6-phosphate receptor binding domain"/>
    <property type="match status" value="1"/>
</dbReference>
<dbReference type="InterPro" id="IPR009011">
    <property type="entry name" value="Man6P_isomerase_rcpt-bd_dom_sf"/>
</dbReference>
<evidence type="ECO:0000259" key="11">
    <source>
        <dbReference type="PROSITE" id="PS51914"/>
    </source>
</evidence>
<feature type="domain" description="MRH" evidence="11">
    <location>
        <begin position="171"/>
        <end position="357"/>
    </location>
</feature>
<evidence type="ECO:0000256" key="1">
    <source>
        <dbReference type="ARBA" id="ARBA00004251"/>
    </source>
</evidence>
<evidence type="ECO:0000256" key="8">
    <source>
        <dbReference type="ARBA" id="ARBA00023157"/>
    </source>
</evidence>
<sequence length="504" mass="54920">MADTENKEVARITFVFETLCSVNCELYFMVGVNSRTNTPVETWKGSKGKQSYTYIIEENTTTSFTWAFQRTTFHEASRKYTNDVAKIYSINVTNVMNGVASYCRPCALEASDVGSSCTSCPAGYYIERDSGTCHSCPPNTILKAHQPYGVQACVPCGPGTKNNKIHSLCYNDCIFSRNTPTRTFNYNFSALANTVTLAGGPSFTSKGLKYFHHFTLSLCGNQGRKMSVCTDNVTDLRIPEGESGFSKSITAYICQAVIIPPEVTGYKAGVSSQPVSLADRLIGTQLSDSFPHGAGFLCRSNDVTQSCSSGRSTTIRVRCSPQKTVPGSLSLPGTCSDGTCDGCNFHFLWESAAACPLCSVADYHAIVSSCVAGIQKTTYVWREPKLCSGGISLPEQRVTICKTIDFWLKVGISAGTCTAILLTVLTCYFWKKNQKLEYKYSKLVMNATLKDCDLPAADSCAIMEGEDVEDDLIFTSKKSFFGKIKSFTSKVGGLASALRSAWAW</sequence>
<evidence type="ECO:0000313" key="13">
    <source>
        <dbReference type="Proteomes" id="UP000694411"/>
    </source>
</evidence>
<keyword evidence="4 10" id="KW-0812">Transmembrane</keyword>
<name>A0A8D2ETJ9_THEGE</name>
<evidence type="ECO:0000256" key="6">
    <source>
        <dbReference type="ARBA" id="ARBA00022989"/>
    </source>
</evidence>